<evidence type="ECO:0000313" key="3">
    <source>
        <dbReference type="Proteomes" id="UP000596079"/>
    </source>
</evidence>
<protein>
    <submittedName>
        <fullName evidence="2">NAD-dependent epimerase/dehydratase family protein</fullName>
    </submittedName>
</protein>
<evidence type="ECO:0000313" key="2">
    <source>
        <dbReference type="EMBL" id="QQN89299.1"/>
    </source>
</evidence>
<proteinExistence type="predicted"/>
<dbReference type="GO" id="GO:0051287">
    <property type="term" value="F:NAD binding"/>
    <property type="evidence" value="ECO:0007669"/>
    <property type="project" value="InterPro"/>
</dbReference>
<dbReference type="SUPFAM" id="SSF51735">
    <property type="entry name" value="NAD(P)-binding Rossmann-fold domains"/>
    <property type="match status" value="1"/>
</dbReference>
<organism evidence="2 3">
    <name type="scientific">Acinetobacter variabilis</name>
    <dbReference type="NCBI Taxonomy" id="70346"/>
    <lineage>
        <taxon>Bacteria</taxon>
        <taxon>Pseudomonadati</taxon>
        <taxon>Pseudomonadota</taxon>
        <taxon>Gammaproteobacteria</taxon>
        <taxon>Moraxellales</taxon>
        <taxon>Moraxellaceae</taxon>
        <taxon>Acinetobacter</taxon>
    </lineage>
</organism>
<accession>A0A427MDK8</accession>
<feature type="domain" description="Semialdehyde dehydrogenase NAD-binding" evidence="1">
    <location>
        <begin position="10"/>
        <end position="84"/>
    </location>
</feature>
<dbReference type="EMBL" id="CP060811">
    <property type="protein sequence ID" value="QQN89299.1"/>
    <property type="molecule type" value="Genomic_DNA"/>
</dbReference>
<dbReference type="Proteomes" id="UP000596079">
    <property type="component" value="Chromosome"/>
</dbReference>
<dbReference type="GeneID" id="89666225"/>
<dbReference type="RefSeq" id="WP_034702612.1">
    <property type="nucleotide sequence ID" value="NZ_CP060811.1"/>
</dbReference>
<gene>
    <name evidence="2" type="ORF">IAQ69_06510</name>
</gene>
<dbReference type="GO" id="GO:0016620">
    <property type="term" value="F:oxidoreductase activity, acting on the aldehyde or oxo group of donors, NAD or NADP as acceptor"/>
    <property type="evidence" value="ECO:0007669"/>
    <property type="project" value="InterPro"/>
</dbReference>
<dbReference type="PANTHER" id="PTHR14097:SF7">
    <property type="entry name" value="OXIDOREDUCTASE HTATIP2"/>
    <property type="match status" value="1"/>
</dbReference>
<dbReference type="PANTHER" id="PTHR14097">
    <property type="entry name" value="OXIDOREDUCTASE HTATIP2"/>
    <property type="match status" value="1"/>
</dbReference>
<sequence>MTKTITYPIVIGATGLVGKTLVQQLVNEPSCKRISVIVRKHQPEFEQWHKVKQVVVEDFLMLNDQDVSGHTHAFSCLGTTLKKAGSKEAFYNTDYTINAHFAELVQQTDAHYLLISAMGANSKSRLFYNRVKGELEDYIQTLSLERISLFRPSLLIGERDHQRLLEDAAQNLFDKFSHFIPDSFKYKPVTAEQVAHTMVYAALNQTVKFEIYDNLAIQKMK</sequence>
<dbReference type="AlphaFoldDB" id="A0A427MDK8"/>
<dbReference type="Pfam" id="PF01118">
    <property type="entry name" value="Semialdhyde_dh"/>
    <property type="match status" value="1"/>
</dbReference>
<reference evidence="2 3" key="1">
    <citation type="submission" date="2020-08" db="EMBL/GenBank/DDBJ databases">
        <title>Emergence of ISAba1-mediated novel tet(X) in Acinetobacter variabilis from a chicken farm.</title>
        <authorList>
            <person name="Peng K."/>
            <person name="Li R."/>
        </authorList>
    </citation>
    <scope>NUCLEOTIDE SEQUENCE [LARGE SCALE GENOMIC DNA]</scope>
    <source>
        <strain evidence="2 3">XM9F202-2</strain>
    </source>
</reference>
<name>A0A427MDK8_9GAMM</name>
<dbReference type="InterPro" id="IPR000534">
    <property type="entry name" value="Semialdehyde_DH_NAD-bd"/>
</dbReference>
<evidence type="ECO:0000259" key="1">
    <source>
        <dbReference type="Pfam" id="PF01118"/>
    </source>
</evidence>
<dbReference type="Gene3D" id="3.40.50.720">
    <property type="entry name" value="NAD(P)-binding Rossmann-like Domain"/>
    <property type="match status" value="1"/>
</dbReference>
<dbReference type="InterPro" id="IPR036291">
    <property type="entry name" value="NAD(P)-bd_dom_sf"/>
</dbReference>